<keyword evidence="5" id="KW-0677">Repeat</keyword>
<keyword evidence="4" id="KW-0762">Sugar transport</keyword>
<keyword evidence="2" id="KW-1003">Cell membrane</keyword>
<dbReference type="CDD" id="cd03216">
    <property type="entry name" value="ABC_Carb_Monos_I"/>
    <property type="match status" value="1"/>
</dbReference>
<dbReference type="Pfam" id="PF00005">
    <property type="entry name" value="ABC_tran"/>
    <property type="match status" value="2"/>
</dbReference>
<evidence type="ECO:0000256" key="2">
    <source>
        <dbReference type="ARBA" id="ARBA00022475"/>
    </source>
</evidence>
<feature type="compositionally biased region" description="Basic and acidic residues" evidence="10">
    <location>
        <begin position="522"/>
        <end position="531"/>
    </location>
</feature>
<dbReference type="PROSITE" id="PS50893">
    <property type="entry name" value="ABC_TRANSPORTER_2"/>
    <property type="match status" value="2"/>
</dbReference>
<sequence>MTSASAPLALDVSRVSKSFGGVAALRGVSLAVRRGTVHGLIGQNGAGKSTLIKILAGLHAPDQGSILVGGAPLAARRGARAHAQAASIGFIHQERLLPATFTVAEALFFPHPPTMLSGRSRLSRLLPLDMRRMRRESRAVLDEQFGIDLPPDRLIGELSVAEQQIVQITNALLRRSEILVFDEPTAALVSGEIDRLLKTIERLRDDGLTILYVSHYLNEIPRICDHVSVLRDGVDVAHLDARATSHDALVAAMLGTPSAAPVRRHDAASKPIAPRVPSGLALDARGLTLPGRFGPLSFTVHRGEVVGLTGVLGSGGKEVIRALFGLERGVRGELTVDGRPAKLRRPHDALAHGIALVPENRIAHGVAGTLPVRENIVLASLPRVSRFGFVRERRAAQVAQTLIRRLDIRPARADWPARFLSGGNQQKVALAKWLGRASSVYLLDEPTLGVDVGAKAQIYRLIDELARAGAAVLLFTTDLTELLDVTDRVYVMARGQIVAERASLQTTTQDILGWATLARGERRDAGGRPDEAAQTAAQAVQHSDAAPPASGATA</sequence>
<dbReference type="Proteomes" id="UP000062788">
    <property type="component" value="Unassembled WGS sequence"/>
</dbReference>
<feature type="domain" description="ABC transporter" evidence="11">
    <location>
        <begin position="10"/>
        <end position="257"/>
    </location>
</feature>
<dbReference type="GO" id="GO:0016887">
    <property type="term" value="F:ATP hydrolysis activity"/>
    <property type="evidence" value="ECO:0007669"/>
    <property type="project" value="InterPro"/>
</dbReference>
<evidence type="ECO:0000313" key="12">
    <source>
        <dbReference type="EMBL" id="KVE28382.1"/>
    </source>
</evidence>
<dbReference type="InterPro" id="IPR050107">
    <property type="entry name" value="ABC_carbohydrate_import_ATPase"/>
</dbReference>
<dbReference type="AlphaFoldDB" id="A0A103E4U5"/>
<evidence type="ECO:0000256" key="5">
    <source>
        <dbReference type="ARBA" id="ARBA00022737"/>
    </source>
</evidence>
<evidence type="ECO:0000256" key="4">
    <source>
        <dbReference type="ARBA" id="ARBA00022597"/>
    </source>
</evidence>
<dbReference type="InterPro" id="IPR003439">
    <property type="entry name" value="ABC_transporter-like_ATP-bd"/>
</dbReference>
<feature type="domain" description="ABC transporter" evidence="11">
    <location>
        <begin position="262"/>
        <end position="519"/>
    </location>
</feature>
<dbReference type="PANTHER" id="PTHR43790">
    <property type="entry name" value="CARBOHYDRATE TRANSPORT ATP-BINDING PROTEIN MG119-RELATED"/>
    <property type="match status" value="1"/>
</dbReference>
<evidence type="ECO:0000256" key="9">
    <source>
        <dbReference type="ARBA" id="ARBA00023136"/>
    </source>
</evidence>
<keyword evidence="6" id="KW-0547">Nucleotide-binding</keyword>
<dbReference type="GO" id="GO:0005524">
    <property type="term" value="F:ATP binding"/>
    <property type="evidence" value="ECO:0007669"/>
    <property type="project" value="UniProtKB-KW"/>
</dbReference>
<keyword evidence="13" id="KW-1185">Reference proteome</keyword>
<dbReference type="SUPFAM" id="SSF52540">
    <property type="entry name" value="P-loop containing nucleoside triphosphate hydrolases"/>
    <property type="match status" value="2"/>
</dbReference>
<dbReference type="RefSeq" id="WP_059514317.1">
    <property type="nucleotide sequence ID" value="NZ_LOWA01000018.1"/>
</dbReference>
<proteinExistence type="predicted"/>
<protein>
    <submittedName>
        <fullName evidence="12">Sugar ABC transporter</fullName>
    </submittedName>
</protein>
<accession>A0A103E4U5</accession>
<keyword evidence="8" id="KW-1278">Translocase</keyword>
<feature type="region of interest" description="Disordered" evidence="10">
    <location>
        <begin position="522"/>
        <end position="554"/>
    </location>
</feature>
<evidence type="ECO:0000256" key="6">
    <source>
        <dbReference type="ARBA" id="ARBA00022741"/>
    </source>
</evidence>
<reference evidence="12 13" key="1">
    <citation type="submission" date="2015-11" db="EMBL/GenBank/DDBJ databases">
        <title>Expanding the genomic diversity of Burkholderia species for the development of highly accurate diagnostics.</title>
        <authorList>
            <person name="Sahl J."/>
            <person name="Keim P."/>
            <person name="Wagner D."/>
        </authorList>
    </citation>
    <scope>NUCLEOTIDE SEQUENCE [LARGE SCALE GENOMIC DNA]</scope>
    <source>
        <strain evidence="12 13">TSV85</strain>
    </source>
</reference>
<organism evidence="12 13">
    <name type="scientific">Burkholderia singularis</name>
    <dbReference type="NCBI Taxonomy" id="1503053"/>
    <lineage>
        <taxon>Bacteria</taxon>
        <taxon>Pseudomonadati</taxon>
        <taxon>Pseudomonadota</taxon>
        <taxon>Betaproteobacteria</taxon>
        <taxon>Burkholderiales</taxon>
        <taxon>Burkholderiaceae</taxon>
        <taxon>Burkholderia</taxon>
        <taxon>pseudomallei group</taxon>
    </lineage>
</organism>
<comment type="caution">
    <text evidence="12">The sequence shown here is derived from an EMBL/GenBank/DDBJ whole genome shotgun (WGS) entry which is preliminary data.</text>
</comment>
<keyword evidence="7" id="KW-0067">ATP-binding</keyword>
<evidence type="ECO:0000256" key="8">
    <source>
        <dbReference type="ARBA" id="ARBA00022967"/>
    </source>
</evidence>
<dbReference type="PANTHER" id="PTHR43790:SF3">
    <property type="entry name" value="D-ALLOSE IMPORT ATP-BINDING PROTEIN ALSA-RELATED"/>
    <property type="match status" value="1"/>
</dbReference>
<dbReference type="InterPro" id="IPR017871">
    <property type="entry name" value="ABC_transporter-like_CS"/>
</dbReference>
<evidence type="ECO:0000256" key="3">
    <source>
        <dbReference type="ARBA" id="ARBA00022519"/>
    </source>
</evidence>
<dbReference type="InterPro" id="IPR003593">
    <property type="entry name" value="AAA+_ATPase"/>
</dbReference>
<keyword evidence="9" id="KW-0472">Membrane</keyword>
<evidence type="ECO:0000259" key="11">
    <source>
        <dbReference type="PROSITE" id="PS50893"/>
    </source>
</evidence>
<name>A0A103E4U5_9BURK</name>
<evidence type="ECO:0000256" key="7">
    <source>
        <dbReference type="ARBA" id="ARBA00022840"/>
    </source>
</evidence>
<dbReference type="Gene3D" id="3.40.50.300">
    <property type="entry name" value="P-loop containing nucleotide triphosphate hydrolases"/>
    <property type="match status" value="2"/>
</dbReference>
<evidence type="ECO:0000256" key="1">
    <source>
        <dbReference type="ARBA" id="ARBA00022448"/>
    </source>
</evidence>
<evidence type="ECO:0000313" key="13">
    <source>
        <dbReference type="Proteomes" id="UP000062788"/>
    </source>
</evidence>
<dbReference type="CDD" id="cd03215">
    <property type="entry name" value="ABC_Carb_Monos_II"/>
    <property type="match status" value="1"/>
</dbReference>
<keyword evidence="1" id="KW-0813">Transport</keyword>
<dbReference type="PROSITE" id="PS00211">
    <property type="entry name" value="ABC_TRANSPORTER_1"/>
    <property type="match status" value="1"/>
</dbReference>
<keyword evidence="3" id="KW-0997">Cell inner membrane</keyword>
<dbReference type="SMART" id="SM00382">
    <property type="entry name" value="AAA"/>
    <property type="match status" value="2"/>
</dbReference>
<evidence type="ECO:0000256" key="10">
    <source>
        <dbReference type="SAM" id="MobiDB-lite"/>
    </source>
</evidence>
<dbReference type="EMBL" id="LOWA01000018">
    <property type="protein sequence ID" value="KVE28382.1"/>
    <property type="molecule type" value="Genomic_DNA"/>
</dbReference>
<dbReference type="OrthoDB" id="9776369at2"/>
<gene>
    <name evidence="12" type="ORF">WS67_06365</name>
</gene>
<dbReference type="InterPro" id="IPR027417">
    <property type="entry name" value="P-loop_NTPase"/>
</dbReference>